<dbReference type="AlphaFoldDB" id="A0A269TKQ3"/>
<sequence length="66" mass="7362">MYDLQMKGNLKKPDIEKFFPGGDGKGGTDTSGIDSKIVKYIDQKNQELESKLIATIDQKNLELKTS</sequence>
<evidence type="ECO:0000313" key="2">
    <source>
        <dbReference type="Proteomes" id="UP000216943"/>
    </source>
</evidence>
<reference evidence="2" key="1">
    <citation type="submission" date="2017-08" db="EMBL/GenBank/DDBJ databases">
        <authorList>
            <person name="Alvarez-Ponce D."/>
            <person name="Weitzman C.L."/>
            <person name="Tillett R.L."/>
            <person name="Sandmeier F.C."/>
            <person name="Tracy C.R."/>
        </authorList>
    </citation>
    <scope>NUCLEOTIDE SEQUENCE [LARGE SCALE GENOMIC DNA]</scope>
    <source>
        <strain evidence="2">723</strain>
    </source>
</reference>
<name>A0A269TKQ3_9BACT</name>
<dbReference type="RefSeq" id="WP_095334768.1">
    <property type="nucleotide sequence ID" value="NZ_NQNY01000006.1"/>
</dbReference>
<evidence type="ECO:0000313" key="1">
    <source>
        <dbReference type="EMBL" id="PAK21355.1"/>
    </source>
</evidence>
<dbReference type="EMBL" id="NQNY01000006">
    <property type="protein sequence ID" value="PAK21355.1"/>
    <property type="molecule type" value="Genomic_DNA"/>
</dbReference>
<accession>A0A269TKQ3</accession>
<comment type="caution">
    <text evidence="1">The sequence shown here is derived from an EMBL/GenBank/DDBJ whole genome shotgun (WGS) entry which is preliminary data.</text>
</comment>
<dbReference type="Proteomes" id="UP000216943">
    <property type="component" value="Unassembled WGS sequence"/>
</dbReference>
<gene>
    <name evidence="1" type="ORF">CJJ23_02330</name>
</gene>
<protein>
    <recommendedName>
        <fullName evidence="3">Lipoprotein</fullName>
    </recommendedName>
</protein>
<proteinExistence type="predicted"/>
<organism evidence="1 2">
    <name type="scientific">Mycoplasmopsis agassizii</name>
    <dbReference type="NCBI Taxonomy" id="33922"/>
    <lineage>
        <taxon>Bacteria</taxon>
        <taxon>Bacillati</taxon>
        <taxon>Mycoplasmatota</taxon>
        <taxon>Mycoplasmoidales</taxon>
        <taxon>Metamycoplasmataceae</taxon>
        <taxon>Mycoplasmopsis</taxon>
    </lineage>
</organism>
<evidence type="ECO:0008006" key="3">
    <source>
        <dbReference type="Google" id="ProtNLM"/>
    </source>
</evidence>